<reference evidence="1 2" key="1">
    <citation type="journal article" date="2019" name="Nat. Ecol. Evol.">
        <title>Megaphylogeny resolves global patterns of mushroom evolution.</title>
        <authorList>
            <person name="Varga T."/>
            <person name="Krizsan K."/>
            <person name="Foldi C."/>
            <person name="Dima B."/>
            <person name="Sanchez-Garcia M."/>
            <person name="Sanchez-Ramirez S."/>
            <person name="Szollosi G.J."/>
            <person name="Szarkandi J.G."/>
            <person name="Papp V."/>
            <person name="Albert L."/>
            <person name="Andreopoulos W."/>
            <person name="Angelini C."/>
            <person name="Antonin V."/>
            <person name="Barry K.W."/>
            <person name="Bougher N.L."/>
            <person name="Buchanan P."/>
            <person name="Buyck B."/>
            <person name="Bense V."/>
            <person name="Catcheside P."/>
            <person name="Chovatia M."/>
            <person name="Cooper J."/>
            <person name="Damon W."/>
            <person name="Desjardin D."/>
            <person name="Finy P."/>
            <person name="Geml J."/>
            <person name="Haridas S."/>
            <person name="Hughes K."/>
            <person name="Justo A."/>
            <person name="Karasinski D."/>
            <person name="Kautmanova I."/>
            <person name="Kiss B."/>
            <person name="Kocsube S."/>
            <person name="Kotiranta H."/>
            <person name="LaButti K.M."/>
            <person name="Lechner B.E."/>
            <person name="Liimatainen K."/>
            <person name="Lipzen A."/>
            <person name="Lukacs Z."/>
            <person name="Mihaltcheva S."/>
            <person name="Morgado L.N."/>
            <person name="Niskanen T."/>
            <person name="Noordeloos M.E."/>
            <person name="Ohm R.A."/>
            <person name="Ortiz-Santana B."/>
            <person name="Ovrebo C."/>
            <person name="Racz N."/>
            <person name="Riley R."/>
            <person name="Savchenko A."/>
            <person name="Shiryaev A."/>
            <person name="Soop K."/>
            <person name="Spirin V."/>
            <person name="Szebenyi C."/>
            <person name="Tomsovsky M."/>
            <person name="Tulloss R.E."/>
            <person name="Uehling J."/>
            <person name="Grigoriev I.V."/>
            <person name="Vagvolgyi C."/>
            <person name="Papp T."/>
            <person name="Martin F.M."/>
            <person name="Miettinen O."/>
            <person name="Hibbett D.S."/>
            <person name="Nagy L.G."/>
        </authorList>
    </citation>
    <scope>NUCLEOTIDE SEQUENCE [LARGE SCALE GENOMIC DNA]</scope>
    <source>
        <strain evidence="1 2">CBS 962.96</strain>
    </source>
</reference>
<feature type="non-terminal residue" evidence="1">
    <location>
        <position position="52"/>
    </location>
</feature>
<evidence type="ECO:0000313" key="2">
    <source>
        <dbReference type="Proteomes" id="UP000297245"/>
    </source>
</evidence>
<organism evidence="1 2">
    <name type="scientific">Dendrothele bispora (strain CBS 962.96)</name>
    <dbReference type="NCBI Taxonomy" id="1314807"/>
    <lineage>
        <taxon>Eukaryota</taxon>
        <taxon>Fungi</taxon>
        <taxon>Dikarya</taxon>
        <taxon>Basidiomycota</taxon>
        <taxon>Agaricomycotina</taxon>
        <taxon>Agaricomycetes</taxon>
        <taxon>Agaricomycetidae</taxon>
        <taxon>Agaricales</taxon>
        <taxon>Agaricales incertae sedis</taxon>
        <taxon>Dendrothele</taxon>
    </lineage>
</organism>
<evidence type="ECO:0000313" key="1">
    <source>
        <dbReference type="EMBL" id="THU93193.1"/>
    </source>
</evidence>
<accession>A0A4S8LVN4</accession>
<dbReference type="Proteomes" id="UP000297245">
    <property type="component" value="Unassembled WGS sequence"/>
</dbReference>
<proteinExistence type="predicted"/>
<sequence length="52" mass="5575">MYMAMKTYLIYPSPRADLPLSWPSAIVGVVAASGLGNELQISGMFISILSGR</sequence>
<dbReference type="EMBL" id="ML179255">
    <property type="protein sequence ID" value="THU93193.1"/>
    <property type="molecule type" value="Genomic_DNA"/>
</dbReference>
<protein>
    <submittedName>
        <fullName evidence="1">Uncharacterized protein</fullName>
    </submittedName>
</protein>
<dbReference type="AlphaFoldDB" id="A0A4S8LVN4"/>
<name>A0A4S8LVN4_DENBC</name>
<keyword evidence="2" id="KW-1185">Reference proteome</keyword>
<gene>
    <name evidence="1" type="ORF">K435DRAFT_779964</name>
</gene>